<evidence type="ECO:0000313" key="3">
    <source>
        <dbReference type="Proteomes" id="UP000198618"/>
    </source>
</evidence>
<feature type="domain" description="DUF2268" evidence="1">
    <location>
        <begin position="65"/>
        <end position="256"/>
    </location>
</feature>
<keyword evidence="3" id="KW-1185">Reference proteome</keyword>
<gene>
    <name evidence="2" type="ORF">SAMN05216389_12021</name>
</gene>
<evidence type="ECO:0000313" key="2">
    <source>
        <dbReference type="EMBL" id="SET67619.1"/>
    </source>
</evidence>
<dbReference type="RefSeq" id="WP_090871922.1">
    <property type="nucleotide sequence ID" value="NZ_FOHE01000020.1"/>
</dbReference>
<dbReference type="OrthoDB" id="2449457at2"/>
<dbReference type="AlphaFoldDB" id="A0A1I0GBQ2"/>
<reference evidence="2 3" key="1">
    <citation type="submission" date="2016-10" db="EMBL/GenBank/DDBJ databases">
        <authorList>
            <person name="de Groot N.N."/>
        </authorList>
    </citation>
    <scope>NUCLEOTIDE SEQUENCE [LARGE SCALE GENOMIC DNA]</scope>
    <source>
        <strain evidence="2 3">IBRC-M 10780</strain>
    </source>
</reference>
<sequence length="260" mass="30869">MTVIHTDKWLLELYDEPIEICGKIEKFFDGVAALDIFQYLTMNGMYRQPDKEREKVVQELHRLNVWEFVKQEERNLMKLWNGPNVPIFILPADTRNRQMNVEYNGKSGLAFDDKLFLFISGENTKNEIRALFTHEYNHVCRLTKNKKKEKDYVLLDSVILEGLAENAVREQFSKKYTAAWTLYYTEEELVTMWERIILPNKDLPKLHRKHPEYLFGLKFQPKMVGYCVGYYLVSKFMLENNLTSKEILHLSSERIAQVNK</sequence>
<dbReference type="Pfam" id="PF10026">
    <property type="entry name" value="DUF2268"/>
    <property type="match status" value="1"/>
</dbReference>
<dbReference type="STRING" id="930131.SAMN05216389_12021"/>
<dbReference type="Proteomes" id="UP000198618">
    <property type="component" value="Unassembled WGS sequence"/>
</dbReference>
<dbReference type="EMBL" id="FOHE01000020">
    <property type="protein sequence ID" value="SET67619.1"/>
    <property type="molecule type" value="Genomic_DNA"/>
</dbReference>
<protein>
    <submittedName>
        <fullName evidence="2">Uncharacterized protein YjaZ</fullName>
    </submittedName>
</protein>
<evidence type="ECO:0000259" key="1">
    <source>
        <dbReference type="Pfam" id="PF10026"/>
    </source>
</evidence>
<organism evidence="2 3">
    <name type="scientific">Oceanobacillus limi</name>
    <dbReference type="NCBI Taxonomy" id="930131"/>
    <lineage>
        <taxon>Bacteria</taxon>
        <taxon>Bacillati</taxon>
        <taxon>Bacillota</taxon>
        <taxon>Bacilli</taxon>
        <taxon>Bacillales</taxon>
        <taxon>Bacillaceae</taxon>
        <taxon>Oceanobacillus</taxon>
    </lineage>
</organism>
<accession>A0A1I0GBQ2</accession>
<name>A0A1I0GBQ2_9BACI</name>
<proteinExistence type="predicted"/>
<dbReference type="InterPro" id="IPR018728">
    <property type="entry name" value="DUF2268"/>
</dbReference>